<feature type="non-terminal residue" evidence="2">
    <location>
        <position position="75"/>
    </location>
</feature>
<reference evidence="2 3" key="1">
    <citation type="submission" date="2013-11" db="EMBL/GenBank/DDBJ databases">
        <title>Genome sequencing of Stegodyphus mimosarum.</title>
        <authorList>
            <person name="Bechsgaard J."/>
        </authorList>
    </citation>
    <scope>NUCLEOTIDE SEQUENCE [LARGE SCALE GENOMIC DNA]</scope>
</reference>
<protein>
    <submittedName>
        <fullName evidence="2">Uncharacterized protein</fullName>
    </submittedName>
</protein>
<dbReference type="EMBL" id="KK121215">
    <property type="protein sequence ID" value="KFM79993.1"/>
    <property type="molecule type" value="Genomic_DNA"/>
</dbReference>
<accession>A0A087URK4</accession>
<evidence type="ECO:0000313" key="3">
    <source>
        <dbReference type="Proteomes" id="UP000054359"/>
    </source>
</evidence>
<dbReference type="Proteomes" id="UP000054359">
    <property type="component" value="Unassembled WGS sequence"/>
</dbReference>
<evidence type="ECO:0000256" key="1">
    <source>
        <dbReference type="SAM" id="MobiDB-lite"/>
    </source>
</evidence>
<name>A0A087URK4_STEMI</name>
<evidence type="ECO:0000313" key="2">
    <source>
        <dbReference type="EMBL" id="KFM79993.1"/>
    </source>
</evidence>
<sequence>MPTEIVLLFDVRYNAPDGSVGEWSSSAMQGESFEDDRQALIVIERNIVNLERSISNRQQQQQQGVPEVDYHLPTR</sequence>
<organism evidence="2 3">
    <name type="scientific">Stegodyphus mimosarum</name>
    <name type="common">African social velvet spider</name>
    <dbReference type="NCBI Taxonomy" id="407821"/>
    <lineage>
        <taxon>Eukaryota</taxon>
        <taxon>Metazoa</taxon>
        <taxon>Ecdysozoa</taxon>
        <taxon>Arthropoda</taxon>
        <taxon>Chelicerata</taxon>
        <taxon>Arachnida</taxon>
        <taxon>Araneae</taxon>
        <taxon>Araneomorphae</taxon>
        <taxon>Entelegynae</taxon>
        <taxon>Eresoidea</taxon>
        <taxon>Eresidae</taxon>
        <taxon>Stegodyphus</taxon>
    </lineage>
</organism>
<dbReference type="OrthoDB" id="6422949at2759"/>
<proteinExistence type="predicted"/>
<gene>
    <name evidence="2" type="ORF">X975_20359</name>
</gene>
<keyword evidence="3" id="KW-1185">Reference proteome</keyword>
<feature type="region of interest" description="Disordered" evidence="1">
    <location>
        <begin position="54"/>
        <end position="75"/>
    </location>
</feature>
<dbReference type="AlphaFoldDB" id="A0A087URK4"/>